<keyword evidence="2" id="KW-1185">Reference proteome</keyword>
<dbReference type="KEGG" id="fli:Fleli_3109"/>
<proteinExistence type="predicted"/>
<gene>
    <name evidence="1" type="ordered locus">Fleli_3109</name>
</gene>
<evidence type="ECO:0000313" key="1">
    <source>
        <dbReference type="EMBL" id="AFM05449.1"/>
    </source>
</evidence>
<name>I4ANB4_BERLS</name>
<evidence type="ECO:0000313" key="2">
    <source>
        <dbReference type="Proteomes" id="UP000006054"/>
    </source>
</evidence>
<sequence length="330" mass="37550">MPSINIHPFFDGFFSPIDVLASTATITIQMNNLPDVQTFFTTDRDLIFASDNKFSFYIGIKENTLLFERNGFVVKLPLNSLPIPLPNRVTTCFLWSYTEIKIICAYGNGFLIEKATETTPLVVPNSIIKWARKQSLLPIEIYETEEDFRRKMHEILEGVQIKIDEIGNKDIFWDIEYDSKKIKSKSPKREVNIQPILQAMLSDASLLANIEVIAEYNTSVGNLDFLFIGSIKGGERVYFCVEVKNAHSKKVDDGLFKQLPAYMSNKGGTYGAYCILDYREKGFEDPKPVNGFNLDINLHSKLSSSRNPILINKVRIIFYTLGRKESASKL</sequence>
<dbReference type="RefSeq" id="WP_014798880.1">
    <property type="nucleotide sequence ID" value="NC_018018.1"/>
</dbReference>
<dbReference type="Proteomes" id="UP000006054">
    <property type="component" value="Chromosome"/>
</dbReference>
<protein>
    <submittedName>
        <fullName evidence="1">Uncharacterized protein</fullName>
    </submittedName>
</protein>
<dbReference type="STRING" id="880071.Fleli_3109"/>
<dbReference type="AlphaFoldDB" id="I4ANB4"/>
<dbReference type="HOGENOM" id="CLU_841327_0_0_10"/>
<organism evidence="1 2">
    <name type="scientific">Bernardetia litoralis (strain ATCC 23117 / DSM 6794 / NBRC 15988 / NCIMB 1366 / Fx l1 / Sio-4)</name>
    <name type="common">Flexibacter litoralis</name>
    <dbReference type="NCBI Taxonomy" id="880071"/>
    <lineage>
        <taxon>Bacteria</taxon>
        <taxon>Pseudomonadati</taxon>
        <taxon>Bacteroidota</taxon>
        <taxon>Cytophagia</taxon>
        <taxon>Cytophagales</taxon>
        <taxon>Bernardetiaceae</taxon>
        <taxon>Bernardetia</taxon>
    </lineage>
</organism>
<reference evidence="2" key="1">
    <citation type="submission" date="2012-06" db="EMBL/GenBank/DDBJ databases">
        <title>The complete genome of Flexibacter litoralis DSM 6794.</title>
        <authorList>
            <person name="Lucas S."/>
            <person name="Copeland A."/>
            <person name="Lapidus A."/>
            <person name="Glavina del Rio T."/>
            <person name="Dalin E."/>
            <person name="Tice H."/>
            <person name="Bruce D."/>
            <person name="Goodwin L."/>
            <person name="Pitluck S."/>
            <person name="Peters L."/>
            <person name="Ovchinnikova G."/>
            <person name="Lu M."/>
            <person name="Kyrpides N."/>
            <person name="Mavromatis K."/>
            <person name="Ivanova N."/>
            <person name="Brettin T."/>
            <person name="Detter J.C."/>
            <person name="Han C."/>
            <person name="Larimer F."/>
            <person name="Land M."/>
            <person name="Hauser L."/>
            <person name="Markowitz V."/>
            <person name="Cheng J.-F."/>
            <person name="Hugenholtz P."/>
            <person name="Woyke T."/>
            <person name="Wu D."/>
            <person name="Spring S."/>
            <person name="Lang E."/>
            <person name="Kopitz M."/>
            <person name="Brambilla E."/>
            <person name="Klenk H.-P."/>
            <person name="Eisen J.A."/>
        </authorList>
    </citation>
    <scope>NUCLEOTIDE SEQUENCE [LARGE SCALE GENOMIC DNA]</scope>
    <source>
        <strain evidence="2">ATCC 23117 / DSM 6794 / NBRC 15988 / NCIMB 1366 / Sio-4</strain>
    </source>
</reference>
<dbReference type="OrthoDB" id="6691177at2"/>
<accession>I4ANB4</accession>
<dbReference type="EMBL" id="CP003345">
    <property type="protein sequence ID" value="AFM05449.1"/>
    <property type="molecule type" value="Genomic_DNA"/>
</dbReference>